<organism evidence="7 8">
    <name type="scientific">Actinomadura fibrosa</name>
    <dbReference type="NCBI Taxonomy" id="111802"/>
    <lineage>
        <taxon>Bacteria</taxon>
        <taxon>Bacillati</taxon>
        <taxon>Actinomycetota</taxon>
        <taxon>Actinomycetes</taxon>
        <taxon>Streptosporangiales</taxon>
        <taxon>Thermomonosporaceae</taxon>
        <taxon>Actinomadura</taxon>
    </lineage>
</organism>
<dbReference type="InterPro" id="IPR003439">
    <property type="entry name" value="ABC_transporter-like_ATP-bd"/>
</dbReference>
<keyword evidence="3" id="KW-0547">Nucleotide-binding</keyword>
<dbReference type="SMART" id="SM00382">
    <property type="entry name" value="AAA"/>
    <property type="match status" value="1"/>
</dbReference>
<proteinExistence type="inferred from homology"/>
<dbReference type="InterPro" id="IPR052156">
    <property type="entry name" value="BCAA_Transport_ATP-bd_LivF"/>
</dbReference>
<dbReference type="Proteomes" id="UP001597063">
    <property type="component" value="Unassembled WGS sequence"/>
</dbReference>
<protein>
    <submittedName>
        <fullName evidence="7">ABC transporter ATP-binding protein</fullName>
    </submittedName>
</protein>
<comment type="similarity">
    <text evidence="1">Belongs to the ABC transporter superfamily.</text>
</comment>
<dbReference type="GO" id="GO:0005524">
    <property type="term" value="F:ATP binding"/>
    <property type="evidence" value="ECO:0007669"/>
    <property type="project" value="UniProtKB-KW"/>
</dbReference>
<sequence>MSGAVIEVADLVVRYGTATALDRVALTVGAGEMVALIGPNGAGKTSLVNAVLGLLRPASGRVRLSGRAGLVPEGRQMFDDLTVEDNLALGAWRRRGRGARDTAPVYRALPRLAELRGRRAGTLSGGEQQMVAFGRALMAAPDVVVVDELSLGLAPLVTADLAGHLRALNAERGVAVLLIEQNARLALDLCGRGYVLEAGRIRAEGTAAELAAGPAVLDAYLGGRAGGTEGSGS</sequence>
<keyword evidence="8" id="KW-1185">Reference proteome</keyword>
<keyword evidence="5" id="KW-0029">Amino-acid transport</keyword>
<dbReference type="PANTHER" id="PTHR43820:SF4">
    <property type="entry name" value="HIGH-AFFINITY BRANCHED-CHAIN AMINO ACID TRANSPORT ATP-BINDING PROTEIN LIVF"/>
    <property type="match status" value="1"/>
</dbReference>
<evidence type="ECO:0000313" key="7">
    <source>
        <dbReference type="EMBL" id="MFD0689339.1"/>
    </source>
</evidence>
<evidence type="ECO:0000256" key="5">
    <source>
        <dbReference type="ARBA" id="ARBA00022970"/>
    </source>
</evidence>
<evidence type="ECO:0000259" key="6">
    <source>
        <dbReference type="PROSITE" id="PS50893"/>
    </source>
</evidence>
<accession>A0ABW2XTA6</accession>
<evidence type="ECO:0000256" key="4">
    <source>
        <dbReference type="ARBA" id="ARBA00022840"/>
    </source>
</evidence>
<keyword evidence="2" id="KW-0813">Transport</keyword>
<evidence type="ECO:0000313" key="8">
    <source>
        <dbReference type="Proteomes" id="UP001597063"/>
    </source>
</evidence>
<dbReference type="InterPro" id="IPR017871">
    <property type="entry name" value="ABC_transporter-like_CS"/>
</dbReference>
<dbReference type="RefSeq" id="WP_131762780.1">
    <property type="nucleotide sequence ID" value="NZ_CAACUY010000257.1"/>
</dbReference>
<dbReference type="Pfam" id="PF00005">
    <property type="entry name" value="ABC_tran"/>
    <property type="match status" value="1"/>
</dbReference>
<dbReference type="EMBL" id="JBHTGP010000017">
    <property type="protein sequence ID" value="MFD0689339.1"/>
    <property type="molecule type" value="Genomic_DNA"/>
</dbReference>
<evidence type="ECO:0000256" key="1">
    <source>
        <dbReference type="ARBA" id="ARBA00005417"/>
    </source>
</evidence>
<comment type="caution">
    <text evidence="7">The sequence shown here is derived from an EMBL/GenBank/DDBJ whole genome shotgun (WGS) entry which is preliminary data.</text>
</comment>
<dbReference type="SUPFAM" id="SSF52540">
    <property type="entry name" value="P-loop containing nucleoside triphosphate hydrolases"/>
    <property type="match status" value="1"/>
</dbReference>
<dbReference type="InterPro" id="IPR003593">
    <property type="entry name" value="AAA+_ATPase"/>
</dbReference>
<dbReference type="InterPro" id="IPR027417">
    <property type="entry name" value="P-loop_NTPase"/>
</dbReference>
<feature type="domain" description="ABC transporter" evidence="6">
    <location>
        <begin position="6"/>
        <end position="223"/>
    </location>
</feature>
<evidence type="ECO:0000256" key="3">
    <source>
        <dbReference type="ARBA" id="ARBA00022741"/>
    </source>
</evidence>
<dbReference type="Gene3D" id="3.40.50.300">
    <property type="entry name" value="P-loop containing nucleotide triphosphate hydrolases"/>
    <property type="match status" value="1"/>
</dbReference>
<dbReference type="PANTHER" id="PTHR43820">
    <property type="entry name" value="HIGH-AFFINITY BRANCHED-CHAIN AMINO ACID TRANSPORT ATP-BINDING PROTEIN LIVF"/>
    <property type="match status" value="1"/>
</dbReference>
<keyword evidence="4 7" id="KW-0067">ATP-binding</keyword>
<reference evidence="8" key="1">
    <citation type="journal article" date="2019" name="Int. J. Syst. Evol. Microbiol.">
        <title>The Global Catalogue of Microorganisms (GCM) 10K type strain sequencing project: providing services to taxonomists for standard genome sequencing and annotation.</title>
        <authorList>
            <consortium name="The Broad Institute Genomics Platform"/>
            <consortium name="The Broad Institute Genome Sequencing Center for Infectious Disease"/>
            <person name="Wu L."/>
            <person name="Ma J."/>
        </authorList>
    </citation>
    <scope>NUCLEOTIDE SEQUENCE [LARGE SCALE GENOMIC DNA]</scope>
    <source>
        <strain evidence="8">JCM 9371</strain>
    </source>
</reference>
<evidence type="ECO:0000256" key="2">
    <source>
        <dbReference type="ARBA" id="ARBA00022448"/>
    </source>
</evidence>
<dbReference type="PROSITE" id="PS50893">
    <property type="entry name" value="ABC_TRANSPORTER_2"/>
    <property type="match status" value="1"/>
</dbReference>
<name>A0ABW2XTA6_9ACTN</name>
<dbReference type="PROSITE" id="PS00211">
    <property type="entry name" value="ABC_TRANSPORTER_1"/>
    <property type="match status" value="1"/>
</dbReference>
<gene>
    <name evidence="7" type="ORF">ACFQZM_32975</name>
</gene>